<protein>
    <recommendedName>
        <fullName evidence="3">Lipoprotein</fullName>
    </recommendedName>
</protein>
<evidence type="ECO:0000313" key="2">
    <source>
        <dbReference type="Proteomes" id="UP001501758"/>
    </source>
</evidence>
<dbReference type="Proteomes" id="UP001501758">
    <property type="component" value="Unassembled WGS sequence"/>
</dbReference>
<evidence type="ECO:0000313" key="1">
    <source>
        <dbReference type="EMBL" id="GAA0718364.1"/>
    </source>
</evidence>
<name>A0ABN1IP53_9FLAO</name>
<evidence type="ECO:0008006" key="3">
    <source>
        <dbReference type="Google" id="ProtNLM"/>
    </source>
</evidence>
<keyword evidence="2" id="KW-1185">Reference proteome</keyword>
<sequence>MKTIYILFIFLILGCTDEPKEKTKTESGVKDTLLEKAPITTIQKSFTDTTFHSTIKNLSIRKTPIVDRTTFDSYKDDFKIYTKEEVAALQLDKIYPNFYKEGYNYKATPSYKLEFSEEFYSAVIVIFKGENEMESQLINYDTDGNIIDAKVIAYDETAEGAFQRKSKIENNIITITYIDWMDEKKETIEVFEITKNGNIKPVVTNSINTTSQESELFEKVVQQLELEKPRVHLEGTKISSVGINEIIMVLSELAEGYDDGDEVYGLNSHIVIVNPKNGKVIKKFSESSKTNGWFSDAVFIDGISIDTTHYKLSESKSAFGVLLKHRTQSQPNPYNTSTLSLFMKDDFGIQKILDNYTIYESIGEVNLNACHAEFSIIDNSLVVDNAKTNELFDLVIKTKNTQRIFAEDKNGECNPNDSILSQKDVVLKFDGKIYKEIKK</sequence>
<accession>A0ABN1IP53</accession>
<proteinExistence type="predicted"/>
<dbReference type="EMBL" id="BAAAGE010000001">
    <property type="protein sequence ID" value="GAA0718364.1"/>
    <property type="molecule type" value="Genomic_DNA"/>
</dbReference>
<dbReference type="RefSeq" id="WP_343911842.1">
    <property type="nucleotide sequence ID" value="NZ_BAAAGE010000001.1"/>
</dbReference>
<reference evidence="2" key="1">
    <citation type="journal article" date="2019" name="Int. J. Syst. Evol. Microbiol.">
        <title>The Global Catalogue of Microorganisms (GCM) 10K type strain sequencing project: providing services to taxonomists for standard genome sequencing and annotation.</title>
        <authorList>
            <consortium name="The Broad Institute Genomics Platform"/>
            <consortium name="The Broad Institute Genome Sequencing Center for Infectious Disease"/>
            <person name="Wu L."/>
            <person name="Ma J."/>
        </authorList>
    </citation>
    <scope>NUCLEOTIDE SEQUENCE [LARGE SCALE GENOMIC DNA]</scope>
    <source>
        <strain evidence="2">JCM 15974</strain>
    </source>
</reference>
<organism evidence="1 2">
    <name type="scientific">Aquimarina litoralis</name>
    <dbReference type="NCBI Taxonomy" id="584605"/>
    <lineage>
        <taxon>Bacteria</taxon>
        <taxon>Pseudomonadati</taxon>
        <taxon>Bacteroidota</taxon>
        <taxon>Flavobacteriia</taxon>
        <taxon>Flavobacteriales</taxon>
        <taxon>Flavobacteriaceae</taxon>
        <taxon>Aquimarina</taxon>
    </lineage>
</organism>
<comment type="caution">
    <text evidence="1">The sequence shown here is derived from an EMBL/GenBank/DDBJ whole genome shotgun (WGS) entry which is preliminary data.</text>
</comment>
<gene>
    <name evidence="1" type="ORF">GCM10009430_16380</name>
</gene>
<dbReference type="PROSITE" id="PS51257">
    <property type="entry name" value="PROKAR_LIPOPROTEIN"/>
    <property type="match status" value="1"/>
</dbReference>